<organism evidence="1 2">
    <name type="scientific">Chryseobacterium aquifrigidense</name>
    <dbReference type="NCBI Taxonomy" id="558021"/>
    <lineage>
        <taxon>Bacteria</taxon>
        <taxon>Pseudomonadati</taxon>
        <taxon>Bacteroidota</taxon>
        <taxon>Flavobacteriia</taxon>
        <taxon>Flavobacteriales</taxon>
        <taxon>Weeksellaceae</taxon>
        <taxon>Chryseobacterium group</taxon>
        <taxon>Chryseobacterium</taxon>
    </lineage>
</organism>
<accession>A0A543EK05</accession>
<dbReference type="AlphaFoldDB" id="A0A543EK05"/>
<sequence>MNKFVIEPDLKMRKDKGQKGVKVKGKTANMRKEKICRFAMLPFAFSLKKIF</sequence>
<reference evidence="1 2" key="1">
    <citation type="submission" date="2019-06" db="EMBL/GenBank/DDBJ databases">
        <title>Sorghum-associated microbial communities from plants grown in Nebraska, USA.</title>
        <authorList>
            <person name="Schachtman D."/>
        </authorList>
    </citation>
    <scope>NUCLEOTIDE SEQUENCE [LARGE SCALE GENOMIC DNA]</scope>
    <source>
        <strain evidence="1 2">110</strain>
    </source>
</reference>
<dbReference type="Proteomes" id="UP000316437">
    <property type="component" value="Unassembled WGS sequence"/>
</dbReference>
<name>A0A543EK05_9FLAO</name>
<protein>
    <submittedName>
        <fullName evidence="1">Uncharacterized protein</fullName>
    </submittedName>
</protein>
<gene>
    <name evidence="1" type="ORF">FB551_1624</name>
</gene>
<evidence type="ECO:0000313" key="1">
    <source>
        <dbReference type="EMBL" id="TQM21924.1"/>
    </source>
</evidence>
<dbReference type="RefSeq" id="WP_167497829.1">
    <property type="nucleotide sequence ID" value="NZ_VFPD01000001.1"/>
</dbReference>
<proteinExistence type="predicted"/>
<dbReference type="EMBL" id="VFPD01000001">
    <property type="protein sequence ID" value="TQM21924.1"/>
    <property type="molecule type" value="Genomic_DNA"/>
</dbReference>
<comment type="caution">
    <text evidence="1">The sequence shown here is derived from an EMBL/GenBank/DDBJ whole genome shotgun (WGS) entry which is preliminary data.</text>
</comment>
<keyword evidence="2" id="KW-1185">Reference proteome</keyword>
<evidence type="ECO:0000313" key="2">
    <source>
        <dbReference type="Proteomes" id="UP000316437"/>
    </source>
</evidence>